<name>A0A4V0AER9_STRAP</name>
<dbReference type="EMBL" id="CABEID010000002">
    <property type="protein sequence ID" value="VTS50461.1"/>
    <property type="molecule type" value="Genomic_DNA"/>
</dbReference>
<dbReference type="Proteomes" id="UP000403538">
    <property type="component" value="Unassembled WGS sequence"/>
</dbReference>
<dbReference type="Pfam" id="PF07852">
    <property type="entry name" value="DUF1642"/>
    <property type="match status" value="1"/>
</dbReference>
<accession>A0A4V0AER9</accession>
<dbReference type="RefSeq" id="WP_143876782.1">
    <property type="nucleotide sequence ID" value="NZ_CABEID010000002.1"/>
</dbReference>
<dbReference type="InterPro" id="IPR012865">
    <property type="entry name" value="DUF1642"/>
</dbReference>
<evidence type="ECO:0000313" key="1">
    <source>
        <dbReference type="EMBL" id="VTS50461.1"/>
    </source>
</evidence>
<protein>
    <submittedName>
        <fullName evidence="1">Phage protein</fullName>
    </submittedName>
</protein>
<dbReference type="AlphaFoldDB" id="A0A4V0AER9"/>
<evidence type="ECO:0000313" key="2">
    <source>
        <dbReference type="Proteomes" id="UP000403538"/>
    </source>
</evidence>
<reference evidence="1 2" key="1">
    <citation type="submission" date="2019-05" db="EMBL/GenBank/DDBJ databases">
        <authorList>
            <consortium name="Pathogen Informatics"/>
        </authorList>
    </citation>
    <scope>NUCLEOTIDE SEQUENCE [LARGE SCALE GENOMIC DNA]</scope>
    <source>
        <strain evidence="1 2">NCTC11062</strain>
    </source>
</reference>
<proteinExistence type="predicted"/>
<sequence length="243" mass="28416">MKYKLGDEVYLKGVITSINSCAEIKYLYEVKTADEFVTAAERHLEPINKSELGHAEEAPRYLRNILARLRELPEHDREVWLKGIMSEFEEDFSHAKWREGYEQGKFEGAVEAEKSNKVVIPNFIATELEAAKMIAGKTFLDLASDITLSTKLEYSSWIDNDENARKLALAWFYGYKVEQKKRYEVKLKNTDDYLVKTNNDDYHFYNNIYIQNRKHTRKELEDAGFGWVFDCEGVEVQEVQEVE</sequence>
<gene>
    <name evidence="1" type="ORF">NCTC11062_01991</name>
</gene>
<organism evidence="1 2">
    <name type="scientific">Streptococcus anginosus</name>
    <dbReference type="NCBI Taxonomy" id="1328"/>
    <lineage>
        <taxon>Bacteria</taxon>
        <taxon>Bacillati</taxon>
        <taxon>Bacillota</taxon>
        <taxon>Bacilli</taxon>
        <taxon>Lactobacillales</taxon>
        <taxon>Streptococcaceae</taxon>
        <taxon>Streptococcus</taxon>
        <taxon>Streptococcus anginosus group</taxon>
    </lineage>
</organism>